<dbReference type="PANTHER" id="PTHR14978">
    <property type="entry name" value="BETA-CATENIN-LIKE PROTEIN 1 NUCLEAR ASSOCIATED PROTEIN"/>
    <property type="match status" value="1"/>
</dbReference>
<dbReference type="InterPro" id="IPR016024">
    <property type="entry name" value="ARM-type_fold"/>
</dbReference>
<accession>A0ABR2IZB4</accession>
<dbReference type="Proteomes" id="UP001470230">
    <property type="component" value="Unassembled WGS sequence"/>
</dbReference>
<keyword evidence="2" id="KW-0597">Phosphoprotein</keyword>
<evidence type="ECO:0000256" key="4">
    <source>
        <dbReference type="ARBA" id="ARBA00023054"/>
    </source>
</evidence>
<evidence type="ECO:0000313" key="9">
    <source>
        <dbReference type="Proteomes" id="UP001470230"/>
    </source>
</evidence>
<keyword evidence="3" id="KW-0677">Repeat</keyword>
<organism evidence="8 9">
    <name type="scientific">Tritrichomonas musculus</name>
    <dbReference type="NCBI Taxonomy" id="1915356"/>
    <lineage>
        <taxon>Eukaryota</taxon>
        <taxon>Metamonada</taxon>
        <taxon>Parabasalia</taxon>
        <taxon>Tritrichomonadida</taxon>
        <taxon>Tritrichomonadidae</taxon>
        <taxon>Tritrichomonas</taxon>
    </lineage>
</organism>
<sequence>MDDDEEIKLPTKSDVIKVCDSIMAEISRINRLREEDQEMRFKSYEAILKNLEKLKSYEGVDHFSDIFFDSSLNSQFTFLVSTPNTEISSSFISLLTDICEENSTMTDIVKRSEYLVKAISFCLPLNEVNVQSDAQFLYNTFNLISVILDGCDDAPGFAEILLKNTEIISLIKRQFRRDDFDDNVLAATETLAILLQIQPNFISDEEQYRTPPASNENDSDGEDVEGGNEELLNLLLRFIANEKNPKSSSEDEAAHNGFNALTLFTLNEKGIELFVQLKGIEYLLDCWTSKAKTAMLAVKAIETALAASTPCCIQFIDAGGLERLTKTLKDPKTLTSKKISSSIIGILDALLTMLPTGETKKAESKDDSKEDSTSDTKEKEQEDSSDSLDPEGKYFRMVLKIFEKKKKNEYKRVTKLIKISEFIFENASDDEAESMDVFQTCACCIAILSGYASNNVRIQIFEDVNNSDNLDFQLIIDSAELRIEDAKSIAHRVEMGLETLAEFIDIVE</sequence>
<name>A0ABR2IZB4_9EUKA</name>
<comment type="subcellular location">
    <subcellularLocation>
        <location evidence="1">Nucleus</location>
    </subcellularLocation>
</comment>
<dbReference type="SUPFAM" id="SSF48371">
    <property type="entry name" value="ARM repeat"/>
    <property type="match status" value="1"/>
</dbReference>
<protein>
    <recommendedName>
        <fullName evidence="7">Beta-catenin-like protein 1 N-terminal domain-containing protein</fullName>
    </recommendedName>
</protein>
<evidence type="ECO:0000256" key="3">
    <source>
        <dbReference type="ARBA" id="ARBA00022737"/>
    </source>
</evidence>
<keyword evidence="9" id="KW-1185">Reference proteome</keyword>
<feature type="domain" description="Beta-catenin-like protein 1 N-terminal" evidence="7">
    <location>
        <begin position="45"/>
        <end position="360"/>
    </location>
</feature>
<dbReference type="PANTHER" id="PTHR14978:SF0">
    <property type="entry name" value="BETA-CATENIN-LIKE PROTEIN 1"/>
    <property type="match status" value="1"/>
</dbReference>
<evidence type="ECO:0000313" key="8">
    <source>
        <dbReference type="EMBL" id="KAK8870961.1"/>
    </source>
</evidence>
<feature type="compositionally biased region" description="Basic and acidic residues" evidence="6">
    <location>
        <begin position="358"/>
        <end position="382"/>
    </location>
</feature>
<dbReference type="InterPro" id="IPR011989">
    <property type="entry name" value="ARM-like"/>
</dbReference>
<evidence type="ECO:0000256" key="2">
    <source>
        <dbReference type="ARBA" id="ARBA00022553"/>
    </source>
</evidence>
<keyword evidence="5" id="KW-0539">Nucleus</keyword>
<evidence type="ECO:0000256" key="6">
    <source>
        <dbReference type="SAM" id="MobiDB-lite"/>
    </source>
</evidence>
<dbReference type="InterPro" id="IPR039678">
    <property type="entry name" value="CTNNBL1"/>
</dbReference>
<gene>
    <name evidence="8" type="ORF">M9Y10_008874</name>
</gene>
<evidence type="ECO:0000256" key="5">
    <source>
        <dbReference type="ARBA" id="ARBA00023242"/>
    </source>
</evidence>
<evidence type="ECO:0000256" key="1">
    <source>
        <dbReference type="ARBA" id="ARBA00004123"/>
    </source>
</evidence>
<dbReference type="InterPro" id="IPR013180">
    <property type="entry name" value="CTNNBL1_N"/>
</dbReference>
<dbReference type="Gene3D" id="1.25.10.10">
    <property type="entry name" value="Leucine-rich Repeat Variant"/>
    <property type="match status" value="1"/>
</dbReference>
<feature type="region of interest" description="Disordered" evidence="6">
    <location>
        <begin position="358"/>
        <end position="389"/>
    </location>
</feature>
<dbReference type="EMBL" id="JAPFFF010000014">
    <property type="protein sequence ID" value="KAK8870961.1"/>
    <property type="molecule type" value="Genomic_DNA"/>
</dbReference>
<reference evidence="8 9" key="1">
    <citation type="submission" date="2024-04" db="EMBL/GenBank/DDBJ databases">
        <title>Tritrichomonas musculus Genome.</title>
        <authorList>
            <person name="Alves-Ferreira E."/>
            <person name="Grigg M."/>
            <person name="Lorenzi H."/>
            <person name="Galac M."/>
        </authorList>
    </citation>
    <scope>NUCLEOTIDE SEQUENCE [LARGE SCALE GENOMIC DNA]</scope>
    <source>
        <strain evidence="8 9">EAF2021</strain>
    </source>
</reference>
<proteinExistence type="predicted"/>
<keyword evidence="4" id="KW-0175">Coiled coil</keyword>
<dbReference type="Pfam" id="PF08216">
    <property type="entry name" value="CTNNBL"/>
    <property type="match status" value="1"/>
</dbReference>
<evidence type="ECO:0000259" key="7">
    <source>
        <dbReference type="Pfam" id="PF08216"/>
    </source>
</evidence>
<comment type="caution">
    <text evidence="8">The sequence shown here is derived from an EMBL/GenBank/DDBJ whole genome shotgun (WGS) entry which is preliminary data.</text>
</comment>